<dbReference type="InterPro" id="IPR012336">
    <property type="entry name" value="Thioredoxin-like_fold"/>
</dbReference>
<feature type="signal peptide" evidence="1">
    <location>
        <begin position="1"/>
        <end position="33"/>
    </location>
</feature>
<evidence type="ECO:0000313" key="3">
    <source>
        <dbReference type="EMBL" id="MQL97909.1"/>
    </source>
</evidence>
<dbReference type="EMBL" id="NMUH01002116">
    <property type="protein sequence ID" value="MQL97909.1"/>
    <property type="molecule type" value="Genomic_DNA"/>
</dbReference>
<reference evidence="3" key="1">
    <citation type="submission" date="2017-07" db="EMBL/GenBank/DDBJ databases">
        <title>Taro Niue Genome Assembly and Annotation.</title>
        <authorList>
            <person name="Atibalentja N."/>
            <person name="Keating K."/>
            <person name="Fields C.J."/>
        </authorList>
    </citation>
    <scope>NUCLEOTIDE SEQUENCE</scope>
    <source>
        <strain evidence="3">Niue_2</strain>
        <tissue evidence="3">Leaf</tissue>
    </source>
</reference>
<evidence type="ECO:0000313" key="4">
    <source>
        <dbReference type="Proteomes" id="UP000652761"/>
    </source>
</evidence>
<proteinExistence type="predicted"/>
<dbReference type="SUPFAM" id="SSF52833">
    <property type="entry name" value="Thioredoxin-like"/>
    <property type="match status" value="1"/>
</dbReference>
<dbReference type="OrthoDB" id="37297at2759"/>
<protein>
    <recommendedName>
        <fullName evidence="2">Thioredoxin-like fold domain-containing protein</fullName>
    </recommendedName>
</protein>
<dbReference type="PANTHER" id="PTHR33875">
    <property type="entry name" value="OS09G0542200 PROTEIN"/>
    <property type="match status" value="1"/>
</dbReference>
<evidence type="ECO:0000256" key="1">
    <source>
        <dbReference type="SAM" id="SignalP"/>
    </source>
</evidence>
<dbReference type="Proteomes" id="UP000652761">
    <property type="component" value="Unassembled WGS sequence"/>
</dbReference>
<feature type="chain" id="PRO_5032440388" description="Thioredoxin-like fold domain-containing protein" evidence="1">
    <location>
        <begin position="34"/>
        <end position="239"/>
    </location>
</feature>
<comment type="caution">
    <text evidence="3">The sequence shown here is derived from an EMBL/GenBank/DDBJ whole genome shotgun (WGS) entry which is preliminary data.</text>
</comment>
<accession>A0A843W3U3</accession>
<feature type="domain" description="Thioredoxin-like fold" evidence="2">
    <location>
        <begin position="56"/>
        <end position="221"/>
    </location>
</feature>
<keyword evidence="4" id="KW-1185">Reference proteome</keyword>
<dbReference type="AlphaFoldDB" id="A0A843W3U3"/>
<name>A0A843W3U3_COLES</name>
<evidence type="ECO:0000259" key="2">
    <source>
        <dbReference type="Pfam" id="PF13462"/>
    </source>
</evidence>
<organism evidence="3 4">
    <name type="scientific">Colocasia esculenta</name>
    <name type="common">Wild taro</name>
    <name type="synonym">Arum esculentum</name>
    <dbReference type="NCBI Taxonomy" id="4460"/>
    <lineage>
        <taxon>Eukaryota</taxon>
        <taxon>Viridiplantae</taxon>
        <taxon>Streptophyta</taxon>
        <taxon>Embryophyta</taxon>
        <taxon>Tracheophyta</taxon>
        <taxon>Spermatophyta</taxon>
        <taxon>Magnoliopsida</taxon>
        <taxon>Liliopsida</taxon>
        <taxon>Araceae</taxon>
        <taxon>Aroideae</taxon>
        <taxon>Colocasieae</taxon>
        <taxon>Colocasia</taxon>
    </lineage>
</organism>
<dbReference type="InterPro" id="IPR036249">
    <property type="entry name" value="Thioredoxin-like_sf"/>
</dbReference>
<dbReference type="SMR" id="A0A843W3U3"/>
<dbReference type="PANTHER" id="PTHR33875:SF2">
    <property type="entry name" value="ACR183CP"/>
    <property type="match status" value="1"/>
</dbReference>
<sequence>MRRAGAAPSLFLSLVLLFFALCCCGWWSSPAQALIPARYDGFVYGVGTPVREDSIVVEAFFDPLCPDSRDAWSPLKQVLHEYSPRVFLVVHPFPLPYHENSFLSCRALHIANKLNTSTTYLVLELFFKHQEKLYNKPTQKMSRESVTGHIINLAVEAMGDSSTSAFQKGFEDPKTDRAARNSFNYGCSRGVTGTPFFLVNGFALPGAGSAVGYEKWRSIIDPLLSEHSPAGEEVVPPFI</sequence>
<keyword evidence="1" id="KW-0732">Signal</keyword>
<dbReference type="CDD" id="cd02972">
    <property type="entry name" value="DsbA_family"/>
    <property type="match status" value="1"/>
</dbReference>
<dbReference type="Pfam" id="PF13462">
    <property type="entry name" value="Thioredoxin_4"/>
    <property type="match status" value="1"/>
</dbReference>
<gene>
    <name evidence="3" type="ORF">Taro_030612</name>
</gene>
<dbReference type="Gene3D" id="3.40.30.10">
    <property type="entry name" value="Glutaredoxin"/>
    <property type="match status" value="1"/>
</dbReference>